<dbReference type="Proteomes" id="UP001465976">
    <property type="component" value="Unassembled WGS sequence"/>
</dbReference>
<evidence type="ECO:0000313" key="11">
    <source>
        <dbReference type="Proteomes" id="UP001465976"/>
    </source>
</evidence>
<dbReference type="SMART" id="SM00490">
    <property type="entry name" value="HELICc"/>
    <property type="match status" value="1"/>
</dbReference>
<name>A0ABR3FQ55_9AGAR</name>
<keyword evidence="10" id="KW-0396">Initiation factor</keyword>
<dbReference type="PROSITE" id="PS51192">
    <property type="entry name" value="HELICASE_ATP_BIND_1"/>
    <property type="match status" value="1"/>
</dbReference>
<dbReference type="Gene3D" id="3.40.50.300">
    <property type="entry name" value="P-loop containing nucleotide triphosphate hydrolases"/>
    <property type="match status" value="3"/>
</dbReference>
<protein>
    <recommendedName>
        <fullName evidence="1">RNA helicase</fullName>
        <ecNumber evidence="1">3.6.4.13</ecNumber>
    </recommendedName>
</protein>
<evidence type="ECO:0000256" key="2">
    <source>
        <dbReference type="ARBA" id="ARBA00022741"/>
    </source>
</evidence>
<keyword evidence="3" id="KW-0378">Hydrolase</keyword>
<reference evidence="10 11" key="1">
    <citation type="submission" date="2024-02" db="EMBL/GenBank/DDBJ databases">
        <title>A draft genome for the cacao thread blight pathogen Marasmius crinis-equi.</title>
        <authorList>
            <person name="Cohen S.P."/>
            <person name="Baruah I.K."/>
            <person name="Amoako-Attah I."/>
            <person name="Bukari Y."/>
            <person name="Meinhardt L.W."/>
            <person name="Bailey B.A."/>
        </authorList>
    </citation>
    <scope>NUCLEOTIDE SEQUENCE [LARGE SCALE GENOMIC DNA]</scope>
    <source>
        <strain evidence="10 11">GH-76</strain>
    </source>
</reference>
<evidence type="ECO:0000313" key="10">
    <source>
        <dbReference type="EMBL" id="KAL0577239.1"/>
    </source>
</evidence>
<dbReference type="InterPro" id="IPR027417">
    <property type="entry name" value="P-loop_NTPase"/>
</dbReference>
<dbReference type="PROSITE" id="PS51195">
    <property type="entry name" value="Q_MOTIF"/>
    <property type="match status" value="1"/>
</dbReference>
<evidence type="ECO:0000256" key="3">
    <source>
        <dbReference type="ARBA" id="ARBA00022801"/>
    </source>
</evidence>
<evidence type="ECO:0000259" key="8">
    <source>
        <dbReference type="PROSITE" id="PS51194"/>
    </source>
</evidence>
<dbReference type="PROSITE" id="PS51194">
    <property type="entry name" value="HELICASE_CTER"/>
    <property type="match status" value="1"/>
</dbReference>
<organism evidence="10 11">
    <name type="scientific">Marasmius crinis-equi</name>
    <dbReference type="NCBI Taxonomy" id="585013"/>
    <lineage>
        <taxon>Eukaryota</taxon>
        <taxon>Fungi</taxon>
        <taxon>Dikarya</taxon>
        <taxon>Basidiomycota</taxon>
        <taxon>Agaricomycotina</taxon>
        <taxon>Agaricomycetes</taxon>
        <taxon>Agaricomycetidae</taxon>
        <taxon>Agaricales</taxon>
        <taxon>Marasmiineae</taxon>
        <taxon>Marasmiaceae</taxon>
        <taxon>Marasmius</taxon>
    </lineage>
</organism>
<gene>
    <name evidence="10" type="primary">TIF1_3</name>
    <name evidence="10" type="ORF">V5O48_004758</name>
</gene>
<feature type="domain" description="Helicase C-terminal" evidence="8">
    <location>
        <begin position="237"/>
        <end position="398"/>
    </location>
</feature>
<evidence type="ECO:0000256" key="6">
    <source>
        <dbReference type="PROSITE-ProRule" id="PRU00552"/>
    </source>
</evidence>
<feature type="domain" description="DEAD-box RNA helicase Q" evidence="9">
    <location>
        <begin position="43"/>
        <end position="71"/>
    </location>
</feature>
<dbReference type="SMART" id="SM00487">
    <property type="entry name" value="DEXDc"/>
    <property type="match status" value="1"/>
</dbReference>
<dbReference type="GO" id="GO:0003743">
    <property type="term" value="F:translation initiation factor activity"/>
    <property type="evidence" value="ECO:0007669"/>
    <property type="project" value="UniProtKB-KW"/>
</dbReference>
<accession>A0ABR3FQ55</accession>
<evidence type="ECO:0000256" key="5">
    <source>
        <dbReference type="ARBA" id="ARBA00022840"/>
    </source>
</evidence>
<keyword evidence="5" id="KW-0067">ATP-binding</keyword>
<keyword evidence="2" id="KW-0547">Nucleotide-binding</keyword>
<evidence type="ECO:0000256" key="1">
    <source>
        <dbReference type="ARBA" id="ARBA00012552"/>
    </source>
</evidence>
<dbReference type="Pfam" id="PF00271">
    <property type="entry name" value="Helicase_C"/>
    <property type="match status" value="1"/>
</dbReference>
<keyword evidence="11" id="KW-1185">Reference proteome</keyword>
<dbReference type="InterPro" id="IPR014014">
    <property type="entry name" value="RNA_helicase_DEAD_Q_motif"/>
</dbReference>
<sequence length="398" mass="45336">MGRDGCAGTEDEMNWVGHLRYIWMLDVLGVAENKIEANRDQAVDNFDMNLKPQLLRGIYAYGFERPSAIQQRAIMPVVKGHDVTAQAQSGTGRTATFSISILQQPDMSVKGTQALIRAAMRELAQQIQKFVVALGDYMNIECLACFGGTSVREDMAKLQEGEPLFVIITIFCLDEADEMLSGGFKDQIYEVFRLLPQDTQVVLLSATMAADVLEVHKKFMGGPVRILIKRHELTLEGIKQFYIAVEKEEWKLDTFCELYETVTITQAVIFCNTRRKVDWFTEKMHPREFTVSAKHSDMEQKQREVLMKEFRSGSSRVLITTELLARGIDVQQVSLVINYDLPTNRENYIHRIGCGGRFRRKGVAINFVTTDDVRMLRDIEHFYSAQINEMPLNVADLI</sequence>
<keyword evidence="4" id="KW-0347">Helicase</keyword>
<feature type="short sequence motif" description="Q motif" evidence="6">
    <location>
        <begin position="43"/>
        <end position="71"/>
    </location>
</feature>
<dbReference type="EMBL" id="JBAHYK010000170">
    <property type="protein sequence ID" value="KAL0577239.1"/>
    <property type="molecule type" value="Genomic_DNA"/>
</dbReference>
<proteinExistence type="predicted"/>
<dbReference type="CDD" id="cd18787">
    <property type="entry name" value="SF2_C_DEAD"/>
    <property type="match status" value="1"/>
</dbReference>
<dbReference type="InterPro" id="IPR001650">
    <property type="entry name" value="Helicase_C-like"/>
</dbReference>
<evidence type="ECO:0000256" key="4">
    <source>
        <dbReference type="ARBA" id="ARBA00022806"/>
    </source>
</evidence>
<dbReference type="SUPFAM" id="SSF52540">
    <property type="entry name" value="P-loop containing nucleoside triphosphate hydrolases"/>
    <property type="match status" value="1"/>
</dbReference>
<dbReference type="EC" id="3.6.4.13" evidence="1"/>
<dbReference type="PANTHER" id="PTHR47958">
    <property type="entry name" value="ATP-DEPENDENT RNA HELICASE DBP3"/>
    <property type="match status" value="1"/>
</dbReference>
<evidence type="ECO:0000259" key="9">
    <source>
        <dbReference type="PROSITE" id="PS51195"/>
    </source>
</evidence>
<evidence type="ECO:0000259" key="7">
    <source>
        <dbReference type="PROSITE" id="PS51192"/>
    </source>
</evidence>
<comment type="caution">
    <text evidence="10">The sequence shown here is derived from an EMBL/GenBank/DDBJ whole genome shotgun (WGS) entry which is preliminary data.</text>
</comment>
<feature type="domain" description="Helicase ATP-binding" evidence="7">
    <location>
        <begin position="74"/>
        <end position="226"/>
    </location>
</feature>
<dbReference type="InterPro" id="IPR014001">
    <property type="entry name" value="Helicase_ATP-bd"/>
</dbReference>
<dbReference type="InterPro" id="IPR011545">
    <property type="entry name" value="DEAD/DEAH_box_helicase_dom"/>
</dbReference>
<keyword evidence="10" id="KW-0648">Protein biosynthesis</keyword>
<dbReference type="Pfam" id="PF00270">
    <property type="entry name" value="DEAD"/>
    <property type="match status" value="1"/>
</dbReference>